<evidence type="ECO:0000256" key="3">
    <source>
        <dbReference type="ARBA" id="ARBA00022801"/>
    </source>
</evidence>
<evidence type="ECO:0000313" key="5">
    <source>
        <dbReference type="EMBL" id="CAA9385391.1"/>
    </source>
</evidence>
<protein>
    <recommendedName>
        <fullName evidence="6">Tannase/feruloyl esterase family alpha/beta hydrolase</fullName>
    </recommendedName>
</protein>
<evidence type="ECO:0008006" key="6">
    <source>
        <dbReference type="Google" id="ProtNLM"/>
    </source>
</evidence>
<dbReference type="AlphaFoldDB" id="A0A6J4NDH3"/>
<name>A0A6J4NDH3_9BURK</name>
<dbReference type="EMBL" id="CADCUX010000019">
    <property type="protein sequence ID" value="CAA9385391.1"/>
    <property type="molecule type" value="Genomic_DNA"/>
</dbReference>
<evidence type="ECO:0000256" key="4">
    <source>
        <dbReference type="ARBA" id="ARBA00023157"/>
    </source>
</evidence>
<reference evidence="5" key="1">
    <citation type="submission" date="2020-02" db="EMBL/GenBank/DDBJ databases">
        <authorList>
            <person name="Meier V. D."/>
        </authorList>
    </citation>
    <scope>NUCLEOTIDE SEQUENCE</scope>
    <source>
        <strain evidence="5">AVDCRST_MAG51</strain>
    </source>
</reference>
<dbReference type="PANTHER" id="PTHR33938">
    <property type="entry name" value="FERULOYL ESTERASE B-RELATED"/>
    <property type="match status" value="1"/>
</dbReference>
<keyword evidence="2" id="KW-0732">Signal</keyword>
<feature type="non-terminal residue" evidence="5">
    <location>
        <position position="169"/>
    </location>
</feature>
<dbReference type="GO" id="GO:0052689">
    <property type="term" value="F:carboxylic ester hydrolase activity"/>
    <property type="evidence" value="ECO:0007669"/>
    <property type="project" value="UniProtKB-KW"/>
</dbReference>
<gene>
    <name evidence="5" type="ORF">AVDCRST_MAG51-57</name>
</gene>
<dbReference type="Pfam" id="PF07519">
    <property type="entry name" value="Tannase"/>
    <property type="match status" value="1"/>
</dbReference>
<evidence type="ECO:0000256" key="2">
    <source>
        <dbReference type="ARBA" id="ARBA00022729"/>
    </source>
</evidence>
<evidence type="ECO:0000256" key="1">
    <source>
        <dbReference type="ARBA" id="ARBA00022487"/>
    </source>
</evidence>
<keyword evidence="4" id="KW-1015">Disulfide bond</keyword>
<accession>A0A6J4NDH3</accession>
<proteinExistence type="predicted"/>
<organism evidence="5">
    <name type="scientific">uncultured Ramlibacter sp</name>
    <dbReference type="NCBI Taxonomy" id="260755"/>
    <lineage>
        <taxon>Bacteria</taxon>
        <taxon>Pseudomonadati</taxon>
        <taxon>Pseudomonadota</taxon>
        <taxon>Betaproteobacteria</taxon>
        <taxon>Burkholderiales</taxon>
        <taxon>Comamonadaceae</taxon>
        <taxon>Ramlibacter</taxon>
        <taxon>environmental samples</taxon>
    </lineage>
</organism>
<keyword evidence="3" id="KW-0378">Hydrolase</keyword>
<sequence length="169" mass="17478">MLMLAGNPARAAECGSLTSTVTPDSTITSATVVAAGATVVPNQTAPVGFCRVTGTARPSSDSEIKWEVWLPLADAWTGRMKVNGTGGYAGATPYPRLVQDIGDGFVTAGSNMGHEGGESPSWTLNHPEKVKDWGLRAHYSVATAAKALSAAYFGSPVKHSYFEGCSNGG</sequence>
<dbReference type="InterPro" id="IPR011118">
    <property type="entry name" value="Tannase/feruloyl_esterase"/>
</dbReference>
<dbReference type="PANTHER" id="PTHR33938:SF15">
    <property type="entry name" value="FERULOYL ESTERASE B-RELATED"/>
    <property type="match status" value="1"/>
</dbReference>
<keyword evidence="1" id="KW-0719">Serine esterase</keyword>